<accession>A0ABC8QXL3</accession>
<dbReference type="Pfam" id="PF03981">
    <property type="entry name" value="Ubiq_cyt_C_chap"/>
    <property type="match status" value="1"/>
</dbReference>
<comment type="caution">
    <text evidence="2">The sequence shown here is derived from an EMBL/GenBank/DDBJ whole genome shotgun (WGS) entry which is preliminary data.</text>
</comment>
<organism evidence="2 3">
    <name type="scientific">Ilex paraguariensis</name>
    <name type="common">yerba mate</name>
    <dbReference type="NCBI Taxonomy" id="185542"/>
    <lineage>
        <taxon>Eukaryota</taxon>
        <taxon>Viridiplantae</taxon>
        <taxon>Streptophyta</taxon>
        <taxon>Embryophyta</taxon>
        <taxon>Tracheophyta</taxon>
        <taxon>Spermatophyta</taxon>
        <taxon>Magnoliopsida</taxon>
        <taxon>eudicotyledons</taxon>
        <taxon>Gunneridae</taxon>
        <taxon>Pentapetalae</taxon>
        <taxon>asterids</taxon>
        <taxon>campanulids</taxon>
        <taxon>Aquifoliales</taxon>
        <taxon>Aquifoliaceae</taxon>
        <taxon>Ilex</taxon>
    </lineage>
</organism>
<name>A0ABC8QXL3_9AQUA</name>
<evidence type="ECO:0000259" key="1">
    <source>
        <dbReference type="Pfam" id="PF03981"/>
    </source>
</evidence>
<dbReference type="AlphaFoldDB" id="A0ABC8QXL3"/>
<evidence type="ECO:0000313" key="2">
    <source>
        <dbReference type="EMBL" id="CAK9137230.1"/>
    </source>
</evidence>
<feature type="domain" description="Ubiquinol-cytochrome c chaperone" evidence="1">
    <location>
        <begin position="1"/>
        <end position="38"/>
    </location>
</feature>
<dbReference type="EMBL" id="CAUOFW020000810">
    <property type="protein sequence ID" value="CAK9137230.1"/>
    <property type="molecule type" value="Genomic_DNA"/>
</dbReference>
<keyword evidence="3" id="KW-1185">Reference proteome</keyword>
<gene>
    <name evidence="2" type="ORF">ILEXP_LOCUS4254</name>
</gene>
<evidence type="ECO:0000313" key="3">
    <source>
        <dbReference type="Proteomes" id="UP001642360"/>
    </source>
</evidence>
<sequence>MKDLGKIFYGNIVAYDAAIIPAVKQEELQNVIWRSIRKLQNLWLVQKSILICLRTGKSHLQLNQKLQRQGIAIQGCRDKIDEAIAIQANNDIEPSAVEDHQAKPMCSMSFDAIVFGLHLIRVQLLKVLETRKTVLQKEQGIAFACVVAARGKVPRSSCRTSCLRHDP</sequence>
<proteinExistence type="predicted"/>
<dbReference type="InterPro" id="IPR021150">
    <property type="entry name" value="Ubiq_cyt_c_chap"/>
</dbReference>
<reference evidence="2 3" key="1">
    <citation type="submission" date="2024-02" db="EMBL/GenBank/DDBJ databases">
        <authorList>
            <person name="Vignale AGUSTIN F."/>
            <person name="Sosa J E."/>
            <person name="Modenutti C."/>
        </authorList>
    </citation>
    <scope>NUCLEOTIDE SEQUENCE [LARGE SCALE GENOMIC DNA]</scope>
</reference>
<dbReference type="Proteomes" id="UP001642360">
    <property type="component" value="Unassembled WGS sequence"/>
</dbReference>
<protein>
    <recommendedName>
        <fullName evidence="1">Ubiquinol-cytochrome c chaperone domain-containing protein</fullName>
    </recommendedName>
</protein>